<sequence length="166" mass="17194">MKPDFMTIKFIHICIKRTFFVFISLGLFACGGGGEGGGGTGPGNTPPAQKTGIFLDSVVAGAGFQTTSGLNGNTSTSGEFQYLPGDMITFSIGNIELPPVPGDDFVTPLQMGTTGNVDDPRVIKILQLLQSIDSDGIPDNGITIPSEADFPGSGNAIDFGANEAEF</sequence>
<name>A0A3B1CUE6_9ZZZZ</name>
<dbReference type="PROSITE" id="PS51257">
    <property type="entry name" value="PROKAR_LIPOPROTEIN"/>
    <property type="match status" value="1"/>
</dbReference>
<dbReference type="AlphaFoldDB" id="A0A3B1CUE6"/>
<evidence type="ECO:0000313" key="1">
    <source>
        <dbReference type="EMBL" id="VAX27474.1"/>
    </source>
</evidence>
<dbReference type="EMBL" id="UOGF01000028">
    <property type="protein sequence ID" value="VAX27474.1"/>
    <property type="molecule type" value="Genomic_DNA"/>
</dbReference>
<organism evidence="1">
    <name type="scientific">hydrothermal vent metagenome</name>
    <dbReference type="NCBI Taxonomy" id="652676"/>
    <lineage>
        <taxon>unclassified sequences</taxon>
        <taxon>metagenomes</taxon>
        <taxon>ecological metagenomes</taxon>
    </lineage>
</organism>
<protein>
    <submittedName>
        <fullName evidence="1">Uncharacterized protein</fullName>
    </submittedName>
</protein>
<proteinExistence type="predicted"/>
<gene>
    <name evidence="1" type="ORF">MNBD_NITROSPIRAE01-2276</name>
</gene>
<feature type="non-terminal residue" evidence="1">
    <location>
        <position position="166"/>
    </location>
</feature>
<accession>A0A3B1CUE6</accession>
<reference evidence="1" key="1">
    <citation type="submission" date="2018-06" db="EMBL/GenBank/DDBJ databases">
        <authorList>
            <person name="Zhirakovskaya E."/>
        </authorList>
    </citation>
    <scope>NUCLEOTIDE SEQUENCE</scope>
</reference>